<evidence type="ECO:0000313" key="3">
    <source>
        <dbReference type="Proteomes" id="UP000291106"/>
    </source>
</evidence>
<dbReference type="OrthoDB" id="6259034at2"/>
<feature type="signal peptide" evidence="1">
    <location>
        <begin position="1"/>
        <end position="26"/>
    </location>
</feature>
<dbReference type="KEGG" id="smai:EXU30_14565"/>
<keyword evidence="1" id="KW-0732">Signal</keyword>
<name>A0A411PJV5_9GAMM</name>
<protein>
    <submittedName>
        <fullName evidence="2">Uncharacterized protein</fullName>
    </submittedName>
</protein>
<accession>A0A411PJV5</accession>
<evidence type="ECO:0000313" key="2">
    <source>
        <dbReference type="EMBL" id="QBF83778.1"/>
    </source>
</evidence>
<organism evidence="2 3">
    <name type="scientific">Shewanella maritima</name>
    <dbReference type="NCBI Taxonomy" id="2520507"/>
    <lineage>
        <taxon>Bacteria</taxon>
        <taxon>Pseudomonadati</taxon>
        <taxon>Pseudomonadota</taxon>
        <taxon>Gammaproteobacteria</taxon>
        <taxon>Alteromonadales</taxon>
        <taxon>Shewanellaceae</taxon>
        <taxon>Shewanella</taxon>
    </lineage>
</organism>
<dbReference type="Proteomes" id="UP000291106">
    <property type="component" value="Chromosome"/>
</dbReference>
<gene>
    <name evidence="2" type="ORF">EXU30_14565</name>
</gene>
<sequence length="434" mass="48823">MLNGFLKPTIALVALPYCLLSFSSHANDSCDVKVTGSVPQEYPVENMLLRAYNKDIPITQREFSVCLSKQDLAVPGKFTSNNRVSLSYKQGAIPKGIYSAGVFVQTTEVELNPLSSMAVNACDSHCNYYLYQQVLASEDLAIAAEKYPKERAKIRKDDWDAIVKLNTKQAEALTAIVNKTASVQSIDVEKNPVDSPGPYSGSSYKLIDKDDYQIRLFLNEFSTSVKRAAIDKKQLKAFGKANKQAFDKLTKTGKRNWQEQTAIINELIAKLQSDGSEVATKVAKAIEHSRDKADKQYQDYLANDNHTPFPRLNSAKQPFELVLANWTMSAYLSFDNEQTFPALFSEKFKQEATSSDKRSIDKPLSQLMYMPASFALMDITKGYENIQRGYKGLLPDSETKYHFSDALHSVTFVYEKGAWRLDQVSQIPLNHYEL</sequence>
<dbReference type="AlphaFoldDB" id="A0A411PJV5"/>
<evidence type="ECO:0000256" key="1">
    <source>
        <dbReference type="SAM" id="SignalP"/>
    </source>
</evidence>
<dbReference type="EMBL" id="CP036200">
    <property type="protein sequence ID" value="QBF83778.1"/>
    <property type="molecule type" value="Genomic_DNA"/>
</dbReference>
<feature type="chain" id="PRO_5018996361" evidence="1">
    <location>
        <begin position="27"/>
        <end position="434"/>
    </location>
</feature>
<proteinExistence type="predicted"/>
<dbReference type="RefSeq" id="WP_130601231.1">
    <property type="nucleotide sequence ID" value="NZ_CP036200.1"/>
</dbReference>
<keyword evidence="3" id="KW-1185">Reference proteome</keyword>
<reference evidence="2 3" key="1">
    <citation type="submission" date="2019-02" db="EMBL/GenBank/DDBJ databases">
        <title>Shewanella sp. D4-2 isolated from Dokdo Island.</title>
        <authorList>
            <person name="Baek K."/>
        </authorList>
    </citation>
    <scope>NUCLEOTIDE SEQUENCE [LARGE SCALE GENOMIC DNA]</scope>
    <source>
        <strain evidence="2 3">D4-2</strain>
    </source>
</reference>